<dbReference type="GO" id="GO:0016787">
    <property type="term" value="F:hydrolase activity"/>
    <property type="evidence" value="ECO:0007669"/>
    <property type="project" value="UniProtKB-KW"/>
</dbReference>
<dbReference type="AlphaFoldDB" id="A0A6A3L5X2"/>
<evidence type="ECO:0000256" key="2">
    <source>
        <dbReference type="ARBA" id="ARBA00022801"/>
    </source>
</evidence>
<dbReference type="Pfam" id="PF25597">
    <property type="entry name" value="SH3_retrovirus"/>
    <property type="match status" value="1"/>
</dbReference>
<dbReference type="InterPro" id="IPR013103">
    <property type="entry name" value="RVT_2"/>
</dbReference>
<dbReference type="EMBL" id="QXFV01001127">
    <property type="protein sequence ID" value="KAE9014409.1"/>
    <property type="molecule type" value="Genomic_DNA"/>
</dbReference>
<dbReference type="SUPFAM" id="SSF56672">
    <property type="entry name" value="DNA/RNA polymerases"/>
    <property type="match status" value="1"/>
</dbReference>
<feature type="region of interest" description="Disordered" evidence="3">
    <location>
        <begin position="1134"/>
        <end position="1160"/>
    </location>
</feature>
<dbReference type="InterPro" id="IPR039537">
    <property type="entry name" value="Retrotran_Ty1/copia-like"/>
</dbReference>
<dbReference type="InterPro" id="IPR012337">
    <property type="entry name" value="RNaseH-like_sf"/>
</dbReference>
<dbReference type="InterPro" id="IPR036397">
    <property type="entry name" value="RNaseH_sf"/>
</dbReference>
<protein>
    <submittedName>
        <fullName evidence="5">Retrovirus-related Pol polyprotein from transposon TNT 1-94</fullName>
    </submittedName>
</protein>
<dbReference type="CDD" id="cd09272">
    <property type="entry name" value="RNase_HI_RT_Ty1"/>
    <property type="match status" value="1"/>
</dbReference>
<dbReference type="GO" id="GO:0015074">
    <property type="term" value="P:DNA integration"/>
    <property type="evidence" value="ECO:0007669"/>
    <property type="project" value="InterPro"/>
</dbReference>
<dbReference type="Pfam" id="PF07727">
    <property type="entry name" value="RVT_2"/>
    <property type="match status" value="1"/>
</dbReference>
<feature type="region of interest" description="Disordered" evidence="3">
    <location>
        <begin position="342"/>
        <end position="546"/>
    </location>
</feature>
<dbReference type="PANTHER" id="PTHR42648:SF28">
    <property type="entry name" value="TRANSPOSON-ENCODED PROTEIN WITH RIBONUCLEASE H-LIKE AND RETROVIRUS ZINC FINGER-LIKE DOMAINS"/>
    <property type="match status" value="1"/>
</dbReference>
<organism evidence="5 6">
    <name type="scientific">Phytophthora rubi</name>
    <dbReference type="NCBI Taxonomy" id="129364"/>
    <lineage>
        <taxon>Eukaryota</taxon>
        <taxon>Sar</taxon>
        <taxon>Stramenopiles</taxon>
        <taxon>Oomycota</taxon>
        <taxon>Peronosporomycetes</taxon>
        <taxon>Peronosporales</taxon>
        <taxon>Peronosporaceae</taxon>
        <taxon>Phytophthora</taxon>
    </lineage>
</organism>
<evidence type="ECO:0000313" key="5">
    <source>
        <dbReference type="EMBL" id="KAE9014409.1"/>
    </source>
</evidence>
<dbReference type="PANTHER" id="PTHR42648">
    <property type="entry name" value="TRANSPOSASE, PUTATIVE-RELATED"/>
    <property type="match status" value="1"/>
</dbReference>
<dbReference type="InterPro" id="IPR025724">
    <property type="entry name" value="GAG-pre-integrase_dom"/>
</dbReference>
<evidence type="ECO:0000259" key="4">
    <source>
        <dbReference type="PROSITE" id="PS50994"/>
    </source>
</evidence>
<evidence type="ECO:0000256" key="1">
    <source>
        <dbReference type="ARBA" id="ARBA00022723"/>
    </source>
</evidence>
<comment type="caution">
    <text evidence="5">The sequence shown here is derived from an EMBL/GenBank/DDBJ whole genome shotgun (WGS) entry which is preliminary data.</text>
</comment>
<keyword evidence="1" id="KW-0479">Metal-binding</keyword>
<dbReference type="InterPro" id="IPR001584">
    <property type="entry name" value="Integrase_cat-core"/>
</dbReference>
<reference evidence="5 6" key="1">
    <citation type="submission" date="2018-09" db="EMBL/GenBank/DDBJ databases">
        <title>Genomic investigation of the strawberry pathogen Phytophthora fragariae indicates pathogenicity is determined by transcriptional variation in three key races.</title>
        <authorList>
            <person name="Adams T.M."/>
            <person name="Armitage A.D."/>
            <person name="Sobczyk M.K."/>
            <person name="Bates H.J."/>
            <person name="Dunwell J.M."/>
            <person name="Nellist C.F."/>
            <person name="Harrison R.J."/>
        </authorList>
    </citation>
    <scope>NUCLEOTIDE SEQUENCE [LARGE SCALE GENOMIC DNA]</scope>
    <source>
        <strain evidence="5 6">SCRP249</strain>
    </source>
</reference>
<dbReference type="InterPro" id="IPR057670">
    <property type="entry name" value="SH3_retrovirus"/>
</dbReference>
<name>A0A6A3L5X2_9STRA</name>
<evidence type="ECO:0000256" key="3">
    <source>
        <dbReference type="SAM" id="MobiDB-lite"/>
    </source>
</evidence>
<dbReference type="InterPro" id="IPR032466">
    <property type="entry name" value="Metal_Hydrolase"/>
</dbReference>
<dbReference type="InterPro" id="IPR043502">
    <property type="entry name" value="DNA/RNA_pol_sf"/>
</dbReference>
<feature type="compositionally biased region" description="Polar residues" evidence="3">
    <location>
        <begin position="351"/>
        <end position="360"/>
    </location>
</feature>
<feature type="domain" description="Integrase catalytic" evidence="4">
    <location>
        <begin position="66"/>
        <end position="237"/>
    </location>
</feature>
<dbReference type="GO" id="GO:0046872">
    <property type="term" value="F:metal ion binding"/>
    <property type="evidence" value="ECO:0007669"/>
    <property type="project" value="UniProtKB-KW"/>
</dbReference>
<feature type="compositionally biased region" description="Basic and acidic residues" evidence="3">
    <location>
        <begin position="428"/>
        <end position="447"/>
    </location>
</feature>
<sequence>MVSMADGKERLELWHDRLGHPGRNAFNALFRHAQWPMKKLDLRLPEDFQCESCVKGKLTRKSFRSSNNAPSREWLVGERAHSDIWGPYAVKSYSGKRYFAAFVDEASRFVTLFLLAERSEIYEKFGIYYEYVRTQLNVRMKDLQMDNAKEYTKLGGICKTQYGMTCSPSIKHTPEQNGVAERMNRTITERMRCLLNHFQLPQELWAEAAATATYYVNIVPNSTRDMEVPYAVWYREQPPYSRLRTFGCAVMAYTDKVERRKMDSKAREAIFVGYSRERRGYRLLDSNTRKAYYSHTVVFHEKKAGRIAKGATPELVSDVSTQQYLGIDSATMETIPSMLDEAHPNERCDSESSAVGSEHQNLPGGADGARSARSGGAAEEARSGGAVATEVAVENTRSGGTVVTRSGGAVATQKRKRSAEGAGSVEVRGTESQEENRSQADHLRGEDVPPDAATSKPKRKKRKRSGRSRKSQQYATRNESPAIVRSSSSSKSHAIETVSSEMAQPSDGSSTGEGVKTSPCRALREFVPPEDASTKDYPVTRSGRTSKPPPWFGDYIHVAYSSTNTDDYVSASASWEKVRGEMQREMAKQHAIAWWQDYCCLTMGVIHEPETINEARKSEYSVQWSQAAQKDDALMKNCTWELVPREKYMKVLRNRWVFRVKYLADGNIDRFKARLVIKGFMQVYGIDYLEVYSPVVRLESLRVLLTLAAVWNYEVHQMDVTTAFLNGKIDVEVYMEQPEGFKVPGKENWVCRLLKSLYGLKQAPRVWFQLLKAFLEEQGFALLKAEACVAVKVIDGQLVFIPLYVDDLILFAPNIKLINEMKRMFIERFEMKDLGELHYILGWEVTRNRQERTIFISQSKYTKAVLERFNMEKCNGCKTPSTADLKLTKGMCAADADEKLLMNTKPYRSVVGSMMYLMLGSRPDLAYLVRECSQFLENPGILHWRAAKRGLRYLRETSDWGIRLGGIEWANQKLGQHLQAFADADFANRVDDRKSVAGYLTKFCGSTISWSSQTERTVALHTTEAGYMALSLIVQEVVHLRQMLKELRVLQKAPTEVFVDVESAKKLASNPIFHQRTKHIDVRHHFVRERVQMKQIEVLRVPGSDNVADAFTKPLPRATFEKHRAAMGLMSREEFEKPTRNAENQPRRTAGQGGRRHDARVHGRVLREGVVKYDGTCRILEAGKKARLEINIHGDEMHPMQSDALAADLGARAISHCEMLTTKDSQATVAYKPEPVFAVVLPTNKFILKLANPPAREHDRFWCPCGSRQ</sequence>
<dbReference type="PROSITE" id="PS50994">
    <property type="entry name" value="INTEGRASE"/>
    <property type="match status" value="1"/>
</dbReference>
<proteinExistence type="predicted"/>
<keyword evidence="2" id="KW-0378">Hydrolase</keyword>
<dbReference type="Proteomes" id="UP000429607">
    <property type="component" value="Unassembled WGS sequence"/>
</dbReference>
<dbReference type="SUPFAM" id="SSF51556">
    <property type="entry name" value="Metallo-dependent hydrolases"/>
    <property type="match status" value="1"/>
</dbReference>
<feature type="compositionally biased region" description="Low complexity" evidence="3">
    <location>
        <begin position="368"/>
        <end position="386"/>
    </location>
</feature>
<accession>A0A6A3L5X2</accession>
<dbReference type="Pfam" id="PF13976">
    <property type="entry name" value="gag_pre-integrs"/>
    <property type="match status" value="1"/>
</dbReference>
<evidence type="ECO:0000313" key="6">
    <source>
        <dbReference type="Proteomes" id="UP000429607"/>
    </source>
</evidence>
<dbReference type="Gene3D" id="3.20.20.140">
    <property type="entry name" value="Metal-dependent hydrolases"/>
    <property type="match status" value="1"/>
</dbReference>
<dbReference type="Gene3D" id="3.30.420.10">
    <property type="entry name" value="Ribonuclease H-like superfamily/Ribonuclease H"/>
    <property type="match status" value="1"/>
</dbReference>
<feature type="compositionally biased region" description="Polar residues" evidence="3">
    <location>
        <begin position="472"/>
        <end position="512"/>
    </location>
</feature>
<dbReference type="GO" id="GO:0003676">
    <property type="term" value="F:nucleic acid binding"/>
    <property type="evidence" value="ECO:0007669"/>
    <property type="project" value="InterPro"/>
</dbReference>
<dbReference type="SUPFAM" id="SSF53098">
    <property type="entry name" value="Ribonuclease H-like"/>
    <property type="match status" value="1"/>
</dbReference>
<gene>
    <name evidence="5" type="ORF">PR001_g15152</name>
</gene>
<feature type="compositionally biased region" description="Basic residues" evidence="3">
    <location>
        <begin position="456"/>
        <end position="470"/>
    </location>
</feature>
<feature type="compositionally biased region" description="Polar residues" evidence="3">
    <location>
        <begin position="395"/>
        <end position="404"/>
    </location>
</feature>